<proteinExistence type="predicted"/>
<comment type="caution">
    <text evidence="1">The sequence shown here is derived from an EMBL/GenBank/DDBJ whole genome shotgun (WGS) entry which is preliminary data.</text>
</comment>
<dbReference type="EMBL" id="PPSK01000007">
    <property type="protein sequence ID" value="POB03578.1"/>
    <property type="molecule type" value="Genomic_DNA"/>
</dbReference>
<evidence type="ECO:0000313" key="1">
    <source>
        <dbReference type="EMBL" id="POB03578.1"/>
    </source>
</evidence>
<accession>A0A2P4EVI8</accession>
<protein>
    <submittedName>
        <fullName evidence="1">Uncharacterized protein</fullName>
    </submittedName>
</protein>
<reference evidence="1 2" key="1">
    <citation type="submission" date="2018-01" db="EMBL/GenBank/DDBJ databases">
        <title>Draft genome of the type strain Pseudomonas oceani DSM 100277 isolated from the deep water in Okinawa trough, northwestern Pacific Ocean.</title>
        <authorList>
            <person name="Gomila M."/>
            <person name="Mulet M."/>
            <person name="Garcia-Valdes E."/>
            <person name="Lalucat J."/>
        </authorList>
    </citation>
    <scope>NUCLEOTIDE SEQUENCE [LARGE SCALE GENOMIC DNA]</scope>
    <source>
        <strain evidence="1 2">DSM 100277</strain>
    </source>
</reference>
<evidence type="ECO:0000313" key="2">
    <source>
        <dbReference type="Proteomes" id="UP000243451"/>
    </source>
</evidence>
<organism evidence="1 2">
    <name type="scientific">Halopseudomonas oceani</name>
    <dbReference type="NCBI Taxonomy" id="1708783"/>
    <lineage>
        <taxon>Bacteria</taxon>
        <taxon>Pseudomonadati</taxon>
        <taxon>Pseudomonadota</taxon>
        <taxon>Gammaproteobacteria</taxon>
        <taxon>Pseudomonadales</taxon>
        <taxon>Pseudomonadaceae</taxon>
        <taxon>Halopseudomonas</taxon>
    </lineage>
</organism>
<dbReference type="AlphaFoldDB" id="A0A2P4EVI8"/>
<gene>
    <name evidence="1" type="ORF">C1949_09400</name>
</gene>
<sequence>MTLYVFEPGYDEDLHELKERIRKVARVGKHCIHISDGYDDTELAWTAILNENFLDFSFAENVRSCPEKDSKLIGLEKKLYKANIEKRKVCLVNGVVIELLGIRSAADIDLVGDADFPSQAIDGLDFDDRKYIIIGKTAQELVEDPRNYFHYFGFKILSVPLLLQFKLKRYELLGDLKDKLDAEAISASLDQRGRGKRWKVIKVRVFFLKKRILSRFRRAVKMLLVATSTYDFVKKILKGK</sequence>
<dbReference type="Proteomes" id="UP000243451">
    <property type="component" value="Unassembled WGS sequence"/>
</dbReference>
<keyword evidence="2" id="KW-1185">Reference proteome</keyword>
<name>A0A2P4EVI8_9GAMM</name>